<dbReference type="PANTHER" id="PTHR10229:SF0">
    <property type="entry name" value="GTP-BINDING PROTEIN 6-RELATED"/>
    <property type="match status" value="1"/>
</dbReference>
<dbReference type="GO" id="GO:0005525">
    <property type="term" value="F:GTP binding"/>
    <property type="evidence" value="ECO:0007669"/>
    <property type="project" value="InterPro"/>
</dbReference>
<dbReference type="AlphaFoldDB" id="A0A7J7QWF0"/>
<dbReference type="GO" id="GO:0005737">
    <property type="term" value="C:cytoplasm"/>
    <property type="evidence" value="ECO:0007669"/>
    <property type="project" value="TreeGrafter"/>
</dbReference>
<evidence type="ECO:0000313" key="2">
    <source>
        <dbReference type="Proteomes" id="UP000558488"/>
    </source>
</evidence>
<accession>A0A7J7QWF0</accession>
<sequence>MRHEPGRPDGHGGNSRYILGCGETFQQLQQRLLRDKEAKIRRALERLGQKRQLLGRQRCQREFQVVSVVGYTNCVALDLAAAAPGLAAPDPAALGRAALGLAAPGLATPSLAAAAPGLAALTPAAPGLAAPSLAAAAPGLAAPSLAAAASGLAAPDPAAPGLAAPSLVATYLF</sequence>
<dbReference type="InterPro" id="IPR016496">
    <property type="entry name" value="GTPase_HflX"/>
</dbReference>
<reference evidence="1 2" key="1">
    <citation type="journal article" date="2020" name="Nature">
        <title>Six reference-quality genomes reveal evolution of bat adaptations.</title>
        <authorList>
            <person name="Jebb D."/>
            <person name="Huang Z."/>
            <person name="Pippel M."/>
            <person name="Hughes G.M."/>
            <person name="Lavrichenko K."/>
            <person name="Devanna P."/>
            <person name="Winkler S."/>
            <person name="Jermiin L.S."/>
            <person name="Skirmuntt E.C."/>
            <person name="Katzourakis A."/>
            <person name="Burkitt-Gray L."/>
            <person name="Ray D.A."/>
            <person name="Sullivan K.A.M."/>
            <person name="Roscito J.G."/>
            <person name="Kirilenko B.M."/>
            <person name="Davalos L.M."/>
            <person name="Corthals A.P."/>
            <person name="Power M.L."/>
            <person name="Jones G."/>
            <person name="Ransome R.D."/>
            <person name="Dechmann D.K.N."/>
            <person name="Locatelli A.G."/>
            <person name="Puechmaille S.J."/>
            <person name="Fedrigo O."/>
            <person name="Jarvis E.D."/>
            <person name="Hiller M."/>
            <person name="Vernes S.C."/>
            <person name="Myers E.W."/>
            <person name="Teeling E.C."/>
        </authorList>
    </citation>
    <scope>NUCLEOTIDE SEQUENCE [LARGE SCALE GENOMIC DNA]</scope>
    <source>
        <strain evidence="1">MPipKuh1</strain>
        <tissue evidence="1">Flight muscle</tissue>
    </source>
</reference>
<comment type="caution">
    <text evidence="1">The sequence shown here is derived from an EMBL/GenBank/DDBJ whole genome shotgun (WGS) entry which is preliminary data.</text>
</comment>
<dbReference type="PANTHER" id="PTHR10229">
    <property type="entry name" value="GTP-BINDING PROTEIN HFLX"/>
    <property type="match status" value="1"/>
</dbReference>
<proteinExistence type="predicted"/>
<name>A0A7J7QWF0_PIPKU</name>
<keyword evidence="2" id="KW-1185">Reference proteome</keyword>
<dbReference type="EMBL" id="JACAGB010000131">
    <property type="protein sequence ID" value="KAF6268055.1"/>
    <property type="molecule type" value="Genomic_DNA"/>
</dbReference>
<dbReference type="Proteomes" id="UP000558488">
    <property type="component" value="Unassembled WGS sequence"/>
</dbReference>
<gene>
    <name evidence="1" type="ORF">mPipKuh1_008333</name>
</gene>
<dbReference type="GO" id="GO:0043022">
    <property type="term" value="F:ribosome binding"/>
    <property type="evidence" value="ECO:0007669"/>
    <property type="project" value="TreeGrafter"/>
</dbReference>
<evidence type="ECO:0000313" key="1">
    <source>
        <dbReference type="EMBL" id="KAF6268055.1"/>
    </source>
</evidence>
<organism evidence="1 2">
    <name type="scientific">Pipistrellus kuhlii</name>
    <name type="common">Kuhl's pipistrelle</name>
    <dbReference type="NCBI Taxonomy" id="59472"/>
    <lineage>
        <taxon>Eukaryota</taxon>
        <taxon>Metazoa</taxon>
        <taxon>Chordata</taxon>
        <taxon>Craniata</taxon>
        <taxon>Vertebrata</taxon>
        <taxon>Euteleostomi</taxon>
        <taxon>Mammalia</taxon>
        <taxon>Eutheria</taxon>
        <taxon>Laurasiatheria</taxon>
        <taxon>Chiroptera</taxon>
        <taxon>Yangochiroptera</taxon>
        <taxon>Vespertilionidae</taxon>
        <taxon>Pipistrellus</taxon>
    </lineage>
</organism>
<protein>
    <submittedName>
        <fullName evidence="1">Uncharacterized protein</fullName>
    </submittedName>
</protein>